<keyword evidence="4" id="KW-0963">Cytoplasm</keyword>
<dbReference type="KEGG" id="ddu:GF1_18300"/>
<evidence type="ECO:0000256" key="5">
    <source>
        <dbReference type="ARBA" id="ARBA00023110"/>
    </source>
</evidence>
<comment type="catalytic activity">
    <reaction evidence="1 9 10">
        <text>[protein]-peptidylproline (omega=180) = [protein]-peptidylproline (omega=0)</text>
        <dbReference type="Rhea" id="RHEA:16237"/>
        <dbReference type="Rhea" id="RHEA-COMP:10747"/>
        <dbReference type="Rhea" id="RHEA-COMP:10748"/>
        <dbReference type="ChEBI" id="CHEBI:83833"/>
        <dbReference type="ChEBI" id="CHEBI:83834"/>
        <dbReference type="EC" id="5.2.1.8"/>
    </reaction>
</comment>
<evidence type="ECO:0000256" key="4">
    <source>
        <dbReference type="ARBA" id="ARBA00022490"/>
    </source>
</evidence>
<keyword evidence="7 9" id="KW-0413">Isomerase</keyword>
<feature type="domain" description="PPIase FKBP-type" evidence="11">
    <location>
        <begin position="7"/>
        <end position="88"/>
    </location>
</feature>
<dbReference type="PANTHER" id="PTHR47861">
    <property type="entry name" value="FKBP-TYPE PEPTIDYL-PROLYL CIS-TRANS ISOMERASE SLYD"/>
    <property type="match status" value="1"/>
</dbReference>
<protein>
    <recommendedName>
        <fullName evidence="10">Peptidyl-prolyl cis-trans isomerase</fullName>
        <ecNumber evidence="10">5.2.1.8</ecNumber>
    </recommendedName>
</protein>
<dbReference type="PROSITE" id="PS50059">
    <property type="entry name" value="FKBP_PPIASE"/>
    <property type="match status" value="1"/>
</dbReference>
<evidence type="ECO:0000256" key="9">
    <source>
        <dbReference type="PROSITE-ProRule" id="PRU00277"/>
    </source>
</evidence>
<dbReference type="InterPro" id="IPR046357">
    <property type="entry name" value="PPIase_dom_sf"/>
</dbReference>
<dbReference type="InterPro" id="IPR001179">
    <property type="entry name" value="PPIase_FKBP_dom"/>
</dbReference>
<comment type="function">
    <text evidence="8">Also involved in hydrogenase metallocenter assembly, probably by participating in the nickel insertion step. This function in hydrogenase biosynthesis requires chaperone activity and the presence of the metal-binding domain, but not PPIase activity.</text>
</comment>
<gene>
    <name evidence="12" type="ORF">GF1_18300</name>
</gene>
<dbReference type="PANTHER" id="PTHR47861:SF3">
    <property type="entry name" value="FKBP-TYPE PEPTIDYL-PROLYL CIS-TRANS ISOMERASE SLYD"/>
    <property type="match status" value="1"/>
</dbReference>
<evidence type="ECO:0000256" key="7">
    <source>
        <dbReference type="ARBA" id="ARBA00023235"/>
    </source>
</evidence>
<evidence type="ECO:0000256" key="1">
    <source>
        <dbReference type="ARBA" id="ARBA00000971"/>
    </source>
</evidence>
<name>A0A915XI56_9BACT</name>
<dbReference type="EC" id="5.2.1.8" evidence="10"/>
<comment type="subcellular location">
    <subcellularLocation>
        <location evidence="2">Cytoplasm</location>
    </subcellularLocation>
</comment>
<dbReference type="GO" id="GO:0005737">
    <property type="term" value="C:cytoplasm"/>
    <property type="evidence" value="ECO:0007669"/>
    <property type="project" value="UniProtKB-SubCell"/>
</dbReference>
<evidence type="ECO:0000256" key="6">
    <source>
        <dbReference type="ARBA" id="ARBA00023186"/>
    </source>
</evidence>
<reference evidence="12" key="1">
    <citation type="submission" date="2020-12" db="EMBL/GenBank/DDBJ databases">
        <title>Desulfobium dissulfuricans gen. nov., sp. nov., a novel mesophilic, sulfate-reducing bacterium isolated from a deep-sea hydrothermal vent.</title>
        <authorList>
            <person name="Hashimoto Y."/>
            <person name="Tame A."/>
            <person name="Sawayama S."/>
            <person name="Miyazaki J."/>
            <person name="Takai K."/>
            <person name="Nakagawa S."/>
        </authorList>
    </citation>
    <scope>NUCLEOTIDE SEQUENCE</scope>
    <source>
        <strain evidence="12">GF1</strain>
    </source>
</reference>
<keyword evidence="6" id="KW-0143">Chaperone</keyword>
<dbReference type="SUPFAM" id="SSF54534">
    <property type="entry name" value="FKBP-like"/>
    <property type="match status" value="1"/>
</dbReference>
<keyword evidence="13" id="KW-1185">Reference proteome</keyword>
<comment type="similarity">
    <text evidence="3 10">Belongs to the FKBP-type PPIase family.</text>
</comment>
<keyword evidence="5 9" id="KW-0697">Rotamase</keyword>
<evidence type="ECO:0000256" key="10">
    <source>
        <dbReference type="RuleBase" id="RU003915"/>
    </source>
</evidence>
<sequence length="142" mass="15214">MAEAKTGDNVKVHYTGTLEDGTVFDSSQGHDPLEFTLGSGQVIPGFEEAVLGMDQGESKKVTIPADKAYGQRNEEMVITVPREQVPEDINPEVGQQLQMGGPDGQVVVVEVVEVTEEHIILDANPPLAGKDLTFDIELVAIG</sequence>
<evidence type="ECO:0000256" key="2">
    <source>
        <dbReference type="ARBA" id="ARBA00004496"/>
    </source>
</evidence>
<dbReference type="GO" id="GO:0042026">
    <property type="term" value="P:protein refolding"/>
    <property type="evidence" value="ECO:0007669"/>
    <property type="project" value="UniProtKB-ARBA"/>
</dbReference>
<dbReference type="RefSeq" id="WP_267926201.1">
    <property type="nucleotide sequence ID" value="NZ_AP024233.1"/>
</dbReference>
<evidence type="ECO:0000259" key="11">
    <source>
        <dbReference type="PROSITE" id="PS50059"/>
    </source>
</evidence>
<evidence type="ECO:0000256" key="3">
    <source>
        <dbReference type="ARBA" id="ARBA00006577"/>
    </source>
</evidence>
<evidence type="ECO:0000313" key="13">
    <source>
        <dbReference type="Proteomes" id="UP001063350"/>
    </source>
</evidence>
<accession>A0A915XI56</accession>
<dbReference type="AlphaFoldDB" id="A0A915XI56"/>
<evidence type="ECO:0000313" key="12">
    <source>
        <dbReference type="EMBL" id="BCO09454.1"/>
    </source>
</evidence>
<organism evidence="12 13">
    <name type="scientific">Desulfolithobacter dissulfuricans</name>
    <dbReference type="NCBI Taxonomy" id="2795293"/>
    <lineage>
        <taxon>Bacteria</taxon>
        <taxon>Pseudomonadati</taxon>
        <taxon>Thermodesulfobacteriota</taxon>
        <taxon>Desulfobulbia</taxon>
        <taxon>Desulfobulbales</taxon>
        <taxon>Desulfobulbaceae</taxon>
        <taxon>Desulfolithobacter</taxon>
    </lineage>
</organism>
<dbReference type="Gene3D" id="3.10.50.40">
    <property type="match status" value="1"/>
</dbReference>
<dbReference type="Pfam" id="PF00254">
    <property type="entry name" value="FKBP_C"/>
    <property type="match status" value="1"/>
</dbReference>
<dbReference type="GO" id="GO:0003755">
    <property type="term" value="F:peptidyl-prolyl cis-trans isomerase activity"/>
    <property type="evidence" value="ECO:0007669"/>
    <property type="project" value="UniProtKB-UniRule"/>
</dbReference>
<evidence type="ECO:0000256" key="8">
    <source>
        <dbReference type="ARBA" id="ARBA00037071"/>
    </source>
</evidence>
<dbReference type="EMBL" id="AP024233">
    <property type="protein sequence ID" value="BCO09454.1"/>
    <property type="molecule type" value="Genomic_DNA"/>
</dbReference>
<dbReference type="Proteomes" id="UP001063350">
    <property type="component" value="Chromosome"/>
</dbReference>
<proteinExistence type="inferred from homology"/>